<protein>
    <recommendedName>
        <fullName evidence="4">DKNYY family protein</fullName>
    </recommendedName>
</protein>
<feature type="signal peptide" evidence="1">
    <location>
        <begin position="1"/>
        <end position="21"/>
    </location>
</feature>
<dbReference type="EMBL" id="CP056775">
    <property type="protein sequence ID" value="QRR04292.1"/>
    <property type="molecule type" value="Genomic_DNA"/>
</dbReference>
<keyword evidence="3" id="KW-1185">Reference proteome</keyword>
<evidence type="ECO:0000313" key="2">
    <source>
        <dbReference type="EMBL" id="QRR04292.1"/>
    </source>
</evidence>
<reference evidence="2 3" key="1">
    <citation type="submission" date="2020-06" db="EMBL/GenBank/DDBJ databases">
        <title>Dyadobacter sandarakinus sp. nov., isolated from the soil of the Arctic Yellow River Station.</title>
        <authorList>
            <person name="Zhang Y."/>
            <person name="Peng F."/>
        </authorList>
    </citation>
    <scope>NUCLEOTIDE SEQUENCE [LARGE SCALE GENOMIC DNA]</scope>
    <source>
        <strain evidence="2 3">Q3-56</strain>
    </source>
</reference>
<organism evidence="2 3">
    <name type="scientific">Dyadobacter sandarakinus</name>
    <dbReference type="NCBI Taxonomy" id="2747268"/>
    <lineage>
        <taxon>Bacteria</taxon>
        <taxon>Pseudomonadati</taxon>
        <taxon>Bacteroidota</taxon>
        <taxon>Cytophagia</taxon>
        <taxon>Cytophagales</taxon>
        <taxon>Spirosomataceae</taxon>
        <taxon>Dyadobacter</taxon>
    </lineage>
</organism>
<accession>A0ABX7IDT7</accession>
<evidence type="ECO:0000256" key="1">
    <source>
        <dbReference type="SAM" id="SignalP"/>
    </source>
</evidence>
<keyword evidence="1" id="KW-0732">Signal</keyword>
<evidence type="ECO:0008006" key="4">
    <source>
        <dbReference type="Google" id="ProtNLM"/>
    </source>
</evidence>
<dbReference type="Proteomes" id="UP000612680">
    <property type="component" value="Chromosome"/>
</dbReference>
<evidence type="ECO:0000313" key="3">
    <source>
        <dbReference type="Proteomes" id="UP000612680"/>
    </source>
</evidence>
<sequence length="218" mass="24757">MNYLLTSLFFLSVVFGSALQAQDSTGIGGKPYQADARGTSSYLFSDWYTGSVRTDDDQMHDGVMLRYDLTRDEVEYRSGGSIYRADARVTEFNIPTGTDLYTFKNGYPAVAGQTDKSFYRLIYDGNTKLLKKYTKPIEIEKASATTEMDKDARLYILKNNKLNLVTLSDRNSFLKLLADEKNKMQYVIKEEMLDFSGEDDLLKLLEEYDSYKAGRGGN</sequence>
<feature type="chain" id="PRO_5047231210" description="DKNYY family protein" evidence="1">
    <location>
        <begin position="22"/>
        <end position="218"/>
    </location>
</feature>
<name>A0ABX7IDT7_9BACT</name>
<proteinExistence type="predicted"/>
<gene>
    <name evidence="2" type="ORF">HWI92_21020</name>
</gene>